<name>F2JK93_CELLD</name>
<dbReference type="PIRSF" id="PIRSF019423">
    <property type="entry name" value="NMN_biosyn"/>
    <property type="match status" value="1"/>
</dbReference>
<dbReference type="CDD" id="cd18873">
    <property type="entry name" value="NUDIX_NadM_like"/>
    <property type="match status" value="1"/>
</dbReference>
<gene>
    <name evidence="4" type="ordered locus">Clole_3930</name>
</gene>
<dbReference type="PROSITE" id="PS00893">
    <property type="entry name" value="NUDIX_BOX"/>
    <property type="match status" value="1"/>
</dbReference>
<dbReference type="Gene3D" id="1.10.10.10">
    <property type="entry name" value="Winged helix-like DNA-binding domain superfamily/Winged helix DNA-binding domain"/>
    <property type="match status" value="1"/>
</dbReference>
<dbReference type="InterPro" id="IPR015797">
    <property type="entry name" value="NUDIX_hydrolase-like_dom_sf"/>
</dbReference>
<evidence type="ECO:0000313" key="5">
    <source>
        <dbReference type="Proteomes" id="UP000008467"/>
    </source>
</evidence>
<evidence type="ECO:0000313" key="4">
    <source>
        <dbReference type="EMBL" id="ADZ85608.1"/>
    </source>
</evidence>
<dbReference type="eggNOG" id="COG1051">
    <property type="taxonomic scope" value="Bacteria"/>
</dbReference>
<evidence type="ECO:0000256" key="1">
    <source>
        <dbReference type="ARBA" id="ARBA00022801"/>
    </source>
</evidence>
<evidence type="ECO:0000256" key="2">
    <source>
        <dbReference type="RuleBase" id="RU003476"/>
    </source>
</evidence>
<dbReference type="HOGENOM" id="CLU_037162_3_0_9"/>
<dbReference type="InterPro" id="IPR020084">
    <property type="entry name" value="NUDIX_hydrolase_CS"/>
</dbReference>
<accession>F2JK93</accession>
<dbReference type="SUPFAM" id="SSF55811">
    <property type="entry name" value="Nudix"/>
    <property type="match status" value="1"/>
</dbReference>
<reference evidence="4 5" key="1">
    <citation type="journal article" date="2011" name="J. Bacteriol.">
        <title>Complete genome sequence of the cellulose-degrading bacterium Cellulosilyticum lentocellum.</title>
        <authorList>
            <consortium name="US DOE Joint Genome Institute"/>
            <person name="Miller D.A."/>
            <person name="Suen G."/>
            <person name="Bruce D."/>
            <person name="Copeland A."/>
            <person name="Cheng J.F."/>
            <person name="Detter C."/>
            <person name="Goodwin L.A."/>
            <person name="Han C.S."/>
            <person name="Hauser L.J."/>
            <person name="Land M.L."/>
            <person name="Lapidus A."/>
            <person name="Lucas S."/>
            <person name="Meincke L."/>
            <person name="Pitluck S."/>
            <person name="Tapia R."/>
            <person name="Teshima H."/>
            <person name="Woyke T."/>
            <person name="Fox B.G."/>
            <person name="Angert E.R."/>
            <person name="Currie C.R."/>
        </authorList>
    </citation>
    <scope>NUCLEOTIDE SEQUENCE [LARGE SCALE GENOMIC DNA]</scope>
    <source>
        <strain evidence="5">ATCC 49066 / DSM 5427 / NCIMB 11756 / RHM5</strain>
    </source>
</reference>
<dbReference type="InterPro" id="IPR036390">
    <property type="entry name" value="WH_DNA-bd_sf"/>
</dbReference>
<dbReference type="Proteomes" id="UP000008467">
    <property type="component" value="Chromosome"/>
</dbReference>
<dbReference type="SUPFAM" id="SSF46785">
    <property type="entry name" value="Winged helix' DNA-binding domain"/>
    <property type="match status" value="1"/>
</dbReference>
<proteinExistence type="inferred from homology"/>
<dbReference type="PROSITE" id="PS51462">
    <property type="entry name" value="NUDIX"/>
    <property type="match status" value="1"/>
</dbReference>
<dbReference type="InterPro" id="IPR020476">
    <property type="entry name" value="Nudix_hydrolase"/>
</dbReference>
<organism evidence="4 5">
    <name type="scientific">Cellulosilyticum lentocellum (strain ATCC 49066 / DSM 5427 / NCIMB 11756 / RHM5)</name>
    <name type="common">Clostridium lentocellum</name>
    <dbReference type="NCBI Taxonomy" id="642492"/>
    <lineage>
        <taxon>Bacteria</taxon>
        <taxon>Bacillati</taxon>
        <taxon>Bacillota</taxon>
        <taxon>Clostridia</taxon>
        <taxon>Lachnospirales</taxon>
        <taxon>Cellulosilyticaceae</taxon>
        <taxon>Cellulosilyticum</taxon>
    </lineage>
</organism>
<keyword evidence="1 2" id="KW-0378">Hydrolase</keyword>
<dbReference type="EMBL" id="CP002582">
    <property type="protein sequence ID" value="ADZ85608.1"/>
    <property type="molecule type" value="Genomic_DNA"/>
</dbReference>
<sequence length="309" mass="36000">MEEINHKKISEAEYLSTYSSSEFERPSVATDMVIFTVAESEKENYRKLPEKELQVLLIKRGKHPFLGQWALPGGFVRPTETTEQAAQRELCEETGVQEVYLEQLYTFSELGRDPRTWVMSCAYMALVDQSLVKLKAGDDADEAKWFKLIYKKIEETEETKEGGLTKYERYQLSLEAREEQNQRVDRKEKKEKIQLQAEIEKKVVINDNGRTSELFITKNSGIAFDHAKIIAYAVGRLRGKIEYTDIALHLMPRQFTLTALQQVYEVILDKPLLKAAFRRKIVDLVKETENYTDKVGHRPSRLYEKNWMD</sequence>
<dbReference type="InterPro" id="IPR011213">
    <property type="entry name" value="NMN_biosyn"/>
</dbReference>
<dbReference type="RefSeq" id="WP_013658881.1">
    <property type="nucleotide sequence ID" value="NC_015275.1"/>
</dbReference>
<dbReference type="Pfam" id="PF00293">
    <property type="entry name" value="NUDIX"/>
    <property type="match status" value="1"/>
</dbReference>
<dbReference type="InterPro" id="IPR000086">
    <property type="entry name" value="NUDIX_hydrolase_dom"/>
</dbReference>
<dbReference type="Gene3D" id="3.90.79.10">
    <property type="entry name" value="Nucleoside Triphosphate Pyrophosphohydrolase"/>
    <property type="match status" value="1"/>
</dbReference>
<dbReference type="PANTHER" id="PTHR43736">
    <property type="entry name" value="ADP-RIBOSE PYROPHOSPHATASE"/>
    <property type="match status" value="1"/>
</dbReference>
<comment type="similarity">
    <text evidence="2">Belongs to the Nudix hydrolase family.</text>
</comment>
<dbReference type="PANTHER" id="PTHR43736:SF4">
    <property type="entry name" value="SLR1690 PROTEIN"/>
    <property type="match status" value="1"/>
</dbReference>
<dbReference type="InterPro" id="IPR036388">
    <property type="entry name" value="WH-like_DNA-bd_sf"/>
</dbReference>
<evidence type="ECO:0000259" key="3">
    <source>
        <dbReference type="PROSITE" id="PS51462"/>
    </source>
</evidence>
<keyword evidence="5" id="KW-1185">Reference proteome</keyword>
<dbReference type="InterPro" id="IPR054105">
    <property type="entry name" value="WHD_NrtR"/>
</dbReference>
<dbReference type="AlphaFoldDB" id="F2JK93"/>
<dbReference type="STRING" id="642492.Clole_3930"/>
<dbReference type="PRINTS" id="PR00502">
    <property type="entry name" value="NUDIXFAMILY"/>
</dbReference>
<feature type="domain" description="Nudix hydrolase" evidence="3">
    <location>
        <begin position="25"/>
        <end position="178"/>
    </location>
</feature>
<dbReference type="KEGG" id="cle:Clole_3930"/>
<protein>
    <submittedName>
        <fullName evidence="4">NUDIX hydrolase</fullName>
    </submittedName>
</protein>
<dbReference type="Pfam" id="PF21906">
    <property type="entry name" value="WHD_NrtR"/>
    <property type="match status" value="1"/>
</dbReference>
<dbReference type="GO" id="GO:0016787">
    <property type="term" value="F:hydrolase activity"/>
    <property type="evidence" value="ECO:0007669"/>
    <property type="project" value="UniProtKB-KW"/>
</dbReference>